<dbReference type="Gene3D" id="1.50.10.10">
    <property type="match status" value="1"/>
</dbReference>
<dbReference type="InterPro" id="IPR024705">
    <property type="entry name" value="Ssp411"/>
</dbReference>
<gene>
    <name evidence="2" type="ORF">GCM10009767_00510</name>
</gene>
<feature type="domain" description="Spermatogenesis-associated protein 20-like TRX" evidence="1">
    <location>
        <begin position="3"/>
        <end position="163"/>
    </location>
</feature>
<accession>A0ABN2K1C4</accession>
<name>A0ABN2K1C4_9MICC</name>
<keyword evidence="3" id="KW-1185">Reference proteome</keyword>
<dbReference type="SUPFAM" id="SSF48208">
    <property type="entry name" value="Six-hairpin glycosidases"/>
    <property type="match status" value="1"/>
</dbReference>
<dbReference type="Proteomes" id="UP001501204">
    <property type="component" value="Unassembled WGS sequence"/>
</dbReference>
<dbReference type="EMBL" id="BAAAOA010000003">
    <property type="protein sequence ID" value="GAA1745782.1"/>
    <property type="molecule type" value="Genomic_DNA"/>
</dbReference>
<dbReference type="InterPro" id="IPR012341">
    <property type="entry name" value="6hp_glycosidase-like_sf"/>
</dbReference>
<dbReference type="InterPro" id="IPR008928">
    <property type="entry name" value="6-hairpin_glycosidase_sf"/>
</dbReference>
<dbReference type="Gene3D" id="3.40.30.10">
    <property type="entry name" value="Glutaredoxin"/>
    <property type="match status" value="1"/>
</dbReference>
<sequence length="707" mass="74590">MPNRLTGQSSAYLRQHADNPVDWQPFDDAAFAEAARRDVPVFLSVGYAACHWCHVMAHESFEDPAIGAYLNEHYVPVKVDREERPDVDATYMAATQLITRQGGWPMSAFLTPDGRAFHAGTYFPPRPAHGMPSFRQVLEAVAAAWSTRREELEQAADAVARAIAGQAEDLRTALAGAAVTVPATVLGQEDGTDPAAVALEVLLREEDPVHGGFGGAPKFPPSTVLPLLERLAAAGTAGTADRARGLLGRTLAAMRGSALFDHVGGGFYRYSVTREWSLPHYEKMLYDNAQLLRAYARAAALEPGAGHGRAAADTAGFLLAELRLPGGAFASSLDADTAAADGDVHSGEGAFYVWQRTELREVLGADRGTAVADLMGVAAGPPQPLHPGRVLDEAEQALWDAARPELTAARSRRPAPARDDKVVAGWNGMTVTGLAEAGVLLGDPSLVLAAEEAAAHLWAVHWDGSRRRLARTSHAGSAEHSIEGLLEDYAMVAEGFLALYRATGSTPWYERARELVDVVGERFSHPAPDGGPDAPERVWSDLADVPAPLLAAGTSGRADPLDDVTPAGTAVLAAVLVELWALEEDERRLRPVASLLGSLELLARRSPRSAGRALAVRAELASAPAHVVLAGGTAEDKLAARRAVGPAAVLATRVVDADAPGAPGSARGKTALGGRFTVYVCRDFACRAPVHSVAELQEQLAGTGPLS</sequence>
<dbReference type="InterPro" id="IPR004879">
    <property type="entry name" value="Ssp411-like_TRX"/>
</dbReference>
<comment type="caution">
    <text evidence="2">The sequence shown here is derived from an EMBL/GenBank/DDBJ whole genome shotgun (WGS) entry which is preliminary data.</text>
</comment>
<evidence type="ECO:0000259" key="1">
    <source>
        <dbReference type="Pfam" id="PF03190"/>
    </source>
</evidence>
<dbReference type="RefSeq" id="WP_344118761.1">
    <property type="nucleotide sequence ID" value="NZ_BAAAOA010000003.1"/>
</dbReference>
<dbReference type="CDD" id="cd02955">
    <property type="entry name" value="SSP411"/>
    <property type="match status" value="1"/>
</dbReference>
<proteinExistence type="predicted"/>
<dbReference type="InterPro" id="IPR036249">
    <property type="entry name" value="Thioredoxin-like_sf"/>
</dbReference>
<evidence type="ECO:0000313" key="3">
    <source>
        <dbReference type="Proteomes" id="UP001501204"/>
    </source>
</evidence>
<reference evidence="3" key="1">
    <citation type="journal article" date="2019" name="Int. J. Syst. Evol. Microbiol.">
        <title>The Global Catalogue of Microorganisms (GCM) 10K type strain sequencing project: providing services to taxonomists for standard genome sequencing and annotation.</title>
        <authorList>
            <consortium name="The Broad Institute Genomics Platform"/>
            <consortium name="The Broad Institute Genome Sequencing Center for Infectious Disease"/>
            <person name="Wu L."/>
            <person name="Ma J."/>
        </authorList>
    </citation>
    <scope>NUCLEOTIDE SEQUENCE [LARGE SCALE GENOMIC DNA]</scope>
    <source>
        <strain evidence="3">JCM 14735</strain>
    </source>
</reference>
<dbReference type="SUPFAM" id="SSF52833">
    <property type="entry name" value="Thioredoxin-like"/>
    <property type="match status" value="1"/>
</dbReference>
<dbReference type="PIRSF" id="PIRSF006402">
    <property type="entry name" value="UCP006402_thioredoxin"/>
    <property type="match status" value="1"/>
</dbReference>
<dbReference type="PANTHER" id="PTHR42899:SF1">
    <property type="entry name" value="SPERMATOGENESIS-ASSOCIATED PROTEIN 20"/>
    <property type="match status" value="1"/>
</dbReference>
<dbReference type="PANTHER" id="PTHR42899">
    <property type="entry name" value="SPERMATOGENESIS-ASSOCIATED PROTEIN 20"/>
    <property type="match status" value="1"/>
</dbReference>
<organism evidence="2 3">
    <name type="scientific">Kocuria aegyptia</name>
    <dbReference type="NCBI Taxonomy" id="330943"/>
    <lineage>
        <taxon>Bacteria</taxon>
        <taxon>Bacillati</taxon>
        <taxon>Actinomycetota</taxon>
        <taxon>Actinomycetes</taxon>
        <taxon>Micrococcales</taxon>
        <taxon>Micrococcaceae</taxon>
        <taxon>Kocuria</taxon>
    </lineage>
</organism>
<protein>
    <submittedName>
        <fullName evidence="2">Thioredoxin domain-containing protein</fullName>
    </submittedName>
</protein>
<dbReference type="Pfam" id="PF03190">
    <property type="entry name" value="Thioredox_DsbH"/>
    <property type="match status" value="1"/>
</dbReference>
<evidence type="ECO:0000313" key="2">
    <source>
        <dbReference type="EMBL" id="GAA1745782.1"/>
    </source>
</evidence>